<keyword evidence="2" id="KW-0732">Signal</keyword>
<feature type="chain" id="PRO_5038750238" evidence="2">
    <location>
        <begin position="21"/>
        <end position="252"/>
    </location>
</feature>
<evidence type="ECO:0000313" key="3">
    <source>
        <dbReference type="EMBL" id="CUP96378.1"/>
    </source>
</evidence>
<organism evidence="3 4">
    <name type="scientific">Fusicatenibacter saccharivorans</name>
    <dbReference type="NCBI Taxonomy" id="1150298"/>
    <lineage>
        <taxon>Bacteria</taxon>
        <taxon>Bacillati</taxon>
        <taxon>Bacillota</taxon>
        <taxon>Clostridia</taxon>
        <taxon>Lachnospirales</taxon>
        <taxon>Lachnospiraceae</taxon>
        <taxon>Fusicatenibacter</taxon>
    </lineage>
</organism>
<evidence type="ECO:0000256" key="1">
    <source>
        <dbReference type="SAM" id="Phobius"/>
    </source>
</evidence>
<evidence type="ECO:0000256" key="2">
    <source>
        <dbReference type="SAM" id="SignalP"/>
    </source>
</evidence>
<keyword evidence="1" id="KW-1133">Transmembrane helix</keyword>
<reference evidence="3 4" key="1">
    <citation type="submission" date="2015-09" db="EMBL/GenBank/DDBJ databases">
        <authorList>
            <consortium name="Pathogen Informatics"/>
        </authorList>
    </citation>
    <scope>NUCLEOTIDE SEQUENCE [LARGE SCALE GENOMIC DNA]</scope>
    <source>
        <strain evidence="3 4">2789STDY5834885</strain>
    </source>
</reference>
<dbReference type="Proteomes" id="UP000095709">
    <property type="component" value="Unassembled WGS sequence"/>
</dbReference>
<keyword evidence="1" id="KW-0812">Transmembrane</keyword>
<keyword evidence="1" id="KW-0472">Membrane</keyword>
<accession>A0A174SL43</accession>
<sequence>MRKMRTLFLVLLCCGLSLYAGVSYVKAEEKVPSDYDAYLQETGMPENEIQKLDEHVKQFIVDDLKSGDGKFEYMKINAEEQMMNGSAEDFTGIEFYASAFKNGSAIYVYPTYGFTENKKPCGNDSFSFLLGEAIRPYEFGGTLWYKDNTMSDWAVSGNLIANNQQLNGASYSGSQLGTPRSAMKFMGTTYCHASVGTGNDNRIVMGYSYQPKEVRVELFGWRLSRKQIIFVLAGGVVVGSVWWRKNKGKTQK</sequence>
<evidence type="ECO:0000313" key="4">
    <source>
        <dbReference type="Proteomes" id="UP000095709"/>
    </source>
</evidence>
<feature type="signal peptide" evidence="2">
    <location>
        <begin position="1"/>
        <end position="20"/>
    </location>
</feature>
<proteinExistence type="predicted"/>
<name>A0A174SL43_9FIRM</name>
<feature type="transmembrane region" description="Helical" evidence="1">
    <location>
        <begin position="227"/>
        <end position="243"/>
    </location>
</feature>
<gene>
    <name evidence="3" type="ORF">ERS852498_03275</name>
</gene>
<dbReference type="RefSeq" id="WP_055268152.1">
    <property type="nucleotide sequence ID" value="NZ_CZAL01000025.1"/>
</dbReference>
<dbReference type="EMBL" id="CZAL01000025">
    <property type="protein sequence ID" value="CUP96378.1"/>
    <property type="molecule type" value="Genomic_DNA"/>
</dbReference>
<dbReference type="AlphaFoldDB" id="A0A174SL43"/>
<protein>
    <submittedName>
        <fullName evidence="3">Uncharacterized protein</fullName>
    </submittedName>
</protein>